<dbReference type="AlphaFoldDB" id="A0AAU9C0E0"/>
<name>A0AAU9C0E0_9ENTR</name>
<evidence type="ECO:0000313" key="1">
    <source>
        <dbReference type="EMBL" id="BCL43720.1"/>
    </source>
</evidence>
<accession>A0AAU9C0E0</accession>
<dbReference type="EMBL" id="AP023447">
    <property type="protein sequence ID" value="BCL43720.1"/>
    <property type="molecule type" value="Genomic_DNA"/>
</dbReference>
<organism evidence="1 2">
    <name type="scientific">Enterobacter roggenkampii</name>
    <dbReference type="NCBI Taxonomy" id="1812935"/>
    <lineage>
        <taxon>Bacteria</taxon>
        <taxon>Pseudomonadati</taxon>
        <taxon>Pseudomonadota</taxon>
        <taxon>Gammaproteobacteria</taxon>
        <taxon>Enterobacterales</taxon>
        <taxon>Enterobacteriaceae</taxon>
        <taxon>Enterobacter</taxon>
        <taxon>Enterobacter cloacae complex</taxon>
    </lineage>
</organism>
<dbReference type="Proteomes" id="UP000595858">
    <property type="component" value="Chromosome"/>
</dbReference>
<reference evidence="1" key="1">
    <citation type="journal article" date="2020" name="J Glob Antimicrob Resist">
        <title>Genomic characterization of clinical Enterobacter roggenkampii co-harboring blaIMP-1- and blaGES-5-encoding IncP6 and mcr-9-encoding IncHI2 plasmids isolated in Japan.</title>
        <authorList>
            <person name="Umeda K."/>
            <person name="Nakamura H."/>
            <person name="Fukuda A."/>
            <person name="Matsumoto Y."/>
            <person name="Motooka D."/>
            <person name="Nakamura S."/>
            <person name="Yasui Y."/>
            <person name="Yoshida H."/>
            <person name="Kawahara R."/>
        </authorList>
    </citation>
    <scope>NUCLEOTIDE SEQUENCE</scope>
    <source>
        <strain evidence="1">OIPH-N260</strain>
    </source>
</reference>
<evidence type="ECO:0000313" key="2">
    <source>
        <dbReference type="Proteomes" id="UP000595858"/>
    </source>
</evidence>
<gene>
    <name evidence="1" type="ORF">OIPHN260_32220</name>
</gene>
<proteinExistence type="predicted"/>
<protein>
    <submittedName>
        <fullName evidence="1">Uncharacterized protein</fullName>
    </submittedName>
</protein>
<sequence length="57" mass="6501">MITERTKEDKERAKHNAKKLVRLFATCIRELEQKANTKRLSQSKTVSSLKLGIATAE</sequence>